<dbReference type="NCBIfam" id="TIGR02401">
    <property type="entry name" value="trehalose_TreY"/>
    <property type="match status" value="1"/>
</dbReference>
<accession>A0A2W5ZAY7</accession>
<dbReference type="Proteomes" id="UP000606991">
    <property type="component" value="Unassembled WGS sequence"/>
</dbReference>
<evidence type="ECO:0000313" key="4">
    <source>
        <dbReference type="Proteomes" id="UP000248724"/>
    </source>
</evidence>
<dbReference type="EMBL" id="QHBU01000067">
    <property type="protein sequence ID" value="PZR82572.1"/>
    <property type="molecule type" value="Genomic_DNA"/>
</dbReference>
<reference evidence="3 4" key="1">
    <citation type="journal article" date="2017" name="Nature">
        <title>Atmospheric trace gases support primary production in Antarctic desert surface soil.</title>
        <authorList>
            <person name="Ji M."/>
            <person name="Greening C."/>
            <person name="Vanwonterghem I."/>
            <person name="Carere C.R."/>
            <person name="Bay S.K."/>
            <person name="Steen J.A."/>
            <person name="Montgomery K."/>
            <person name="Lines T."/>
            <person name="Beardall J."/>
            <person name="van Dorst J."/>
            <person name="Snape I."/>
            <person name="Stott M.B."/>
            <person name="Hugenholtz P."/>
            <person name="Ferrari B.C."/>
        </authorList>
    </citation>
    <scope>NUCLEOTIDE SEQUENCE [LARGE SCALE GENOMIC DNA]</scope>
    <source>
        <strain evidence="3">RRmetagenome_bin12</strain>
    </source>
</reference>
<dbReference type="Proteomes" id="UP000248724">
    <property type="component" value="Unassembled WGS sequence"/>
</dbReference>
<dbReference type="CDD" id="cd11336">
    <property type="entry name" value="AmyAc_MTSase"/>
    <property type="match status" value="1"/>
</dbReference>
<dbReference type="InterPro" id="IPR012767">
    <property type="entry name" value="Trehalose_TreY"/>
</dbReference>
<dbReference type="GO" id="GO:0030980">
    <property type="term" value="P:alpha-glucan catabolic process"/>
    <property type="evidence" value="ECO:0007669"/>
    <property type="project" value="TreeGrafter"/>
</dbReference>
<dbReference type="SMART" id="SM00642">
    <property type="entry name" value="Aamy"/>
    <property type="match status" value="1"/>
</dbReference>
<dbReference type="GO" id="GO:0047470">
    <property type="term" value="F:(1,4)-alpha-D-glucan 1-alpha-D-glucosylmutase activity"/>
    <property type="evidence" value="ECO:0007669"/>
    <property type="project" value="TreeGrafter"/>
</dbReference>
<evidence type="ECO:0000259" key="1">
    <source>
        <dbReference type="SMART" id="SM00642"/>
    </source>
</evidence>
<comment type="caution">
    <text evidence="3">The sequence shown here is derived from an EMBL/GenBank/DDBJ whole genome shotgun (WGS) entry which is preliminary data.</text>
</comment>
<dbReference type="InterPro" id="IPR017853">
    <property type="entry name" value="GH"/>
</dbReference>
<reference evidence="2 5" key="3">
    <citation type="submission" date="2020-10" db="EMBL/GenBank/DDBJ databases">
        <title>Ca. Dormibacterota MAGs.</title>
        <authorList>
            <person name="Montgomery K."/>
        </authorList>
    </citation>
    <scope>NUCLEOTIDE SEQUENCE [LARGE SCALE GENOMIC DNA]</scope>
    <source>
        <strain evidence="2">SC8812_S17_18</strain>
    </source>
</reference>
<dbReference type="Gene3D" id="3.20.20.80">
    <property type="entry name" value="Glycosidases"/>
    <property type="match status" value="3"/>
</dbReference>
<dbReference type="PANTHER" id="PTHR10357:SF216">
    <property type="entry name" value="MALTOOLIGOSYL TREHALOSE SYNTHASE-RELATED"/>
    <property type="match status" value="1"/>
</dbReference>
<dbReference type="RefSeq" id="WP_337313161.1">
    <property type="nucleotide sequence ID" value="NZ_JAEKNS010000131.1"/>
</dbReference>
<evidence type="ECO:0000313" key="5">
    <source>
        <dbReference type="Proteomes" id="UP000606991"/>
    </source>
</evidence>
<dbReference type="Pfam" id="PF00128">
    <property type="entry name" value="Alpha-amylase"/>
    <property type="match status" value="1"/>
</dbReference>
<dbReference type="InterPro" id="IPR006047">
    <property type="entry name" value="GH13_cat_dom"/>
</dbReference>
<dbReference type="AlphaFoldDB" id="A0A2W5ZAY7"/>
<sequence length="896" mass="99232">MTTPEDGSGQPQRRATYRVQLRAEFDFAATAAQADYLAELGISHVYCSPYTQAAAGSTHGYDVVDATRISDDLGGENGHRAMTDTLRAHGLSQLLDIVPNHMSIADPRNRWWWDVLADGQGSPYASFFDIDWEVDEPRLRHRILLPVLDDQIGRVLEDGLIRLVSEQGALLVAYHDNRYPLSVETTAELLAAAREPRVVEVVAMVAQLPMGADELSRRERFTARHAVGESVARVLDATVAGPAVEALLSEINLDVGALDRILNEQHHRLARWKTAVEEVNYRRFFDINNLVALRMEDPEVFAESTALIAQLVHSGDVDGLRVDHIDGLRRPIQYAQRLRDTTTPSTWLLAEKILEHDEQPPPWALDGTSGYDFLAAVNGIFVDRAGHEALVAIHEEITGQPSGFRSFALDGKREILRTTLVSDVERLTGLLATICDAYPAQRDHTHSEIREAIVELVAAVPVYRTYIDPRTPPPSEVDAARIRRAARAAHGNAPEVDERLLDFIADLFVLGEAKDIVTAEEDMHLAQNDLVLRLQQLCAATTAKGVEDTACYRHLVLVSLNEVGDSPAHFGLELTDFHARNERTQEARPLALLATSTHDTKRSEDVRCRLDLLSEVPEEWGAAVHRWMAMNSALRRQGLVDSAMEYLLYQTLVGAWPLSPDRAVTYMDKAAHEAKRQTSWLQPDEAYDAALRAFVTAVLADPRFVADLEGFVNTLVDWGRVNSLGTTLLKLSSPGIPDIYQGCELWDLSLVDPDNRRPVDYQLRRSLLAAGRGRSAAAAWEADRDSGAAKLLLVRDALALRVRRPEAFDARGAYTPMRAEGDFSDDVIAFIRGVPAAVIAIAQRRSLTRRGQWGDTMIPLPNGDWRNLCDGATVSRGARLADLLADFPVALLERAG</sequence>
<dbReference type="PANTHER" id="PTHR10357">
    <property type="entry name" value="ALPHA-AMYLASE FAMILY MEMBER"/>
    <property type="match status" value="1"/>
</dbReference>
<accession>A0A934N6T7</accession>
<dbReference type="SUPFAM" id="SSF51445">
    <property type="entry name" value="(Trans)glycosidases"/>
    <property type="match status" value="1"/>
</dbReference>
<protein>
    <submittedName>
        <fullName evidence="3">Malto-oligosyltrehalose synthase</fullName>
    </submittedName>
</protein>
<evidence type="ECO:0000313" key="2">
    <source>
        <dbReference type="EMBL" id="MBJ7595759.1"/>
    </source>
</evidence>
<gene>
    <name evidence="3" type="primary">treY</name>
    <name evidence="3" type="ORF">DLM65_03565</name>
    <name evidence="2" type="ORF">JF886_13040</name>
</gene>
<name>A0A2W5ZAY7_9BACT</name>
<reference evidence="3" key="2">
    <citation type="submission" date="2018-05" db="EMBL/GenBank/DDBJ databases">
        <authorList>
            <person name="Ferrari B."/>
        </authorList>
    </citation>
    <scope>NUCLEOTIDE SEQUENCE</scope>
    <source>
        <strain evidence="3">RRmetagenome_bin12</strain>
    </source>
</reference>
<organism evidence="3 4">
    <name type="scientific">Candidatus Aeolococcus gillhamiae</name>
    <dbReference type="NCBI Taxonomy" id="3127015"/>
    <lineage>
        <taxon>Bacteria</taxon>
        <taxon>Bacillati</taxon>
        <taxon>Candidatus Dormiibacterota</taxon>
        <taxon>Candidatus Dormibacteria</taxon>
        <taxon>Candidatus Aeolococcales</taxon>
        <taxon>Candidatus Aeolococcaceae</taxon>
        <taxon>Candidatus Aeolococcus</taxon>
    </lineage>
</organism>
<evidence type="ECO:0000313" key="3">
    <source>
        <dbReference type="EMBL" id="PZR82572.1"/>
    </source>
</evidence>
<dbReference type="EMBL" id="JAEKNS010000131">
    <property type="protein sequence ID" value="MBJ7595759.1"/>
    <property type="molecule type" value="Genomic_DNA"/>
</dbReference>
<dbReference type="Gene3D" id="3.30.1590.10">
    <property type="entry name" value="Maltooligosyl trehalose synthase, domain 2"/>
    <property type="match status" value="1"/>
</dbReference>
<feature type="domain" description="Glycosyl hydrolase family 13 catalytic" evidence="1">
    <location>
        <begin position="27"/>
        <end position="772"/>
    </location>
</feature>
<proteinExistence type="predicted"/>
<dbReference type="GO" id="GO:0005992">
    <property type="term" value="P:trehalose biosynthetic process"/>
    <property type="evidence" value="ECO:0007669"/>
    <property type="project" value="TreeGrafter"/>
</dbReference>